<feature type="chain" id="PRO_5041735972" evidence="2">
    <location>
        <begin position="22"/>
        <end position="296"/>
    </location>
</feature>
<keyword evidence="2" id="KW-0732">Signal</keyword>
<dbReference type="KEGG" id="proo:MJB10_25680"/>
<feature type="coiled-coil region" evidence="1">
    <location>
        <begin position="34"/>
        <end position="75"/>
    </location>
</feature>
<dbReference type="PROSITE" id="PS51257">
    <property type="entry name" value="PROKAR_LIPOPROTEIN"/>
    <property type="match status" value="1"/>
</dbReference>
<dbReference type="Proteomes" id="UP001304650">
    <property type="component" value="Chromosome"/>
</dbReference>
<keyword evidence="1" id="KW-0175">Coiled coil</keyword>
<evidence type="ECO:0000313" key="4">
    <source>
        <dbReference type="Proteomes" id="UP001304650"/>
    </source>
</evidence>
<protein>
    <submittedName>
        <fullName evidence="3">Uncharacterized protein</fullName>
    </submittedName>
</protein>
<evidence type="ECO:0000256" key="1">
    <source>
        <dbReference type="SAM" id="Coils"/>
    </source>
</evidence>
<accession>A0AA96LRB3</accession>
<sequence length="296" mass="33230">MKNTLWVTFIFVLILAGCTHGNEAVISDDKKTPEATIQNENVQLQEQVIQLQTQLQTTEKKLKDLQDSSKSQQQTPQQLVLNQFPKLADFLSPQNFQKIEIGSKKEITNPEILNLASNMIVIKQQVELGSPPQPDIEPVHYTLTTGKGTVIVNVIQQGIVSFNDLYPGIYFAVDNNASQLGKAFMQKPSYLAGEPIFSKMINSGLMRIDDKNNIYIFAAGKIRNVVMAFINAEKNEGLKIKDSSTAMLKMTFYYYGEEIMLNLFKGKAQLKDNDGEKWFDVKEQDISQIIAQLSAG</sequence>
<name>A0AA96LRB3_9BACL</name>
<evidence type="ECO:0000313" key="3">
    <source>
        <dbReference type="EMBL" id="WNR44413.1"/>
    </source>
</evidence>
<dbReference type="RefSeq" id="WP_314799991.1">
    <property type="nucleotide sequence ID" value="NZ_CP130319.1"/>
</dbReference>
<proteinExistence type="predicted"/>
<evidence type="ECO:0000256" key="2">
    <source>
        <dbReference type="SAM" id="SignalP"/>
    </source>
</evidence>
<organism evidence="3 4">
    <name type="scientific">Paenibacillus roseopurpureus</name>
    <dbReference type="NCBI Taxonomy" id="2918901"/>
    <lineage>
        <taxon>Bacteria</taxon>
        <taxon>Bacillati</taxon>
        <taxon>Bacillota</taxon>
        <taxon>Bacilli</taxon>
        <taxon>Bacillales</taxon>
        <taxon>Paenibacillaceae</taxon>
        <taxon>Paenibacillus</taxon>
    </lineage>
</organism>
<dbReference type="AlphaFoldDB" id="A0AA96LRB3"/>
<dbReference type="EMBL" id="CP130319">
    <property type="protein sequence ID" value="WNR44413.1"/>
    <property type="molecule type" value="Genomic_DNA"/>
</dbReference>
<keyword evidence="4" id="KW-1185">Reference proteome</keyword>
<gene>
    <name evidence="3" type="ORF">MJB10_25680</name>
</gene>
<reference evidence="3" key="1">
    <citation type="submission" date="2022-02" db="EMBL/GenBank/DDBJ databases">
        <title>Paenibacillus sp. MBLB1832 Whole Genome Shotgun Sequencing.</title>
        <authorList>
            <person name="Hwang C.Y."/>
            <person name="Cho E.-S."/>
            <person name="Seo M.-J."/>
        </authorList>
    </citation>
    <scope>NUCLEOTIDE SEQUENCE</scope>
    <source>
        <strain evidence="3">MBLB1832</strain>
    </source>
</reference>
<feature type="signal peptide" evidence="2">
    <location>
        <begin position="1"/>
        <end position="21"/>
    </location>
</feature>